<protein>
    <submittedName>
        <fullName evidence="10">TIGR01666 family membrane protein</fullName>
    </submittedName>
</protein>
<evidence type="ECO:0000256" key="6">
    <source>
        <dbReference type="ARBA" id="ARBA00043993"/>
    </source>
</evidence>
<evidence type="ECO:0000259" key="9">
    <source>
        <dbReference type="Pfam" id="PF13515"/>
    </source>
</evidence>
<feature type="domain" description="Integral membrane bound transporter" evidence="9">
    <location>
        <begin position="407"/>
        <end position="527"/>
    </location>
</feature>
<feature type="transmembrane region" description="Helical" evidence="7">
    <location>
        <begin position="518"/>
        <end position="536"/>
    </location>
</feature>
<feature type="domain" description="Integral membrane protein YccS N-terminal" evidence="8">
    <location>
        <begin position="71"/>
        <end position="347"/>
    </location>
</feature>
<dbReference type="Pfam" id="PF13515">
    <property type="entry name" value="FUSC_2"/>
    <property type="match status" value="1"/>
</dbReference>
<feature type="transmembrane region" description="Helical" evidence="7">
    <location>
        <begin position="415"/>
        <end position="432"/>
    </location>
</feature>
<evidence type="ECO:0000259" key="8">
    <source>
        <dbReference type="Pfam" id="PF12805"/>
    </source>
</evidence>
<dbReference type="GO" id="GO:0005886">
    <property type="term" value="C:plasma membrane"/>
    <property type="evidence" value="ECO:0007669"/>
    <property type="project" value="UniProtKB-SubCell"/>
</dbReference>
<evidence type="ECO:0000256" key="5">
    <source>
        <dbReference type="ARBA" id="ARBA00023136"/>
    </source>
</evidence>
<comment type="subcellular location">
    <subcellularLocation>
        <location evidence="1">Cell membrane</location>
        <topology evidence="1">Multi-pass membrane protein</topology>
    </subcellularLocation>
</comment>
<accession>A0A418YGJ4</accession>
<feature type="transmembrane region" description="Helical" evidence="7">
    <location>
        <begin position="488"/>
        <end position="512"/>
    </location>
</feature>
<dbReference type="EMBL" id="QZCH01000007">
    <property type="protein sequence ID" value="RJG48740.1"/>
    <property type="molecule type" value="Genomic_DNA"/>
</dbReference>
<feature type="transmembrane region" description="Helical" evidence="7">
    <location>
        <begin position="142"/>
        <end position="165"/>
    </location>
</feature>
<reference evidence="10 11" key="1">
    <citation type="submission" date="2018-09" db="EMBL/GenBank/DDBJ databases">
        <authorList>
            <person name="Wang F."/>
        </authorList>
    </citation>
    <scope>NUCLEOTIDE SEQUENCE [LARGE SCALE GENOMIC DNA]</scope>
    <source>
        <strain evidence="10 11">PLHSC7-2</strain>
    </source>
</reference>
<feature type="transmembrane region" description="Helical" evidence="7">
    <location>
        <begin position="391"/>
        <end position="409"/>
    </location>
</feature>
<name>A0A418YGJ4_9GAMM</name>
<dbReference type="PANTHER" id="PTHR30509">
    <property type="entry name" value="P-HYDROXYBENZOIC ACID EFFLUX PUMP SUBUNIT-RELATED"/>
    <property type="match status" value="1"/>
</dbReference>
<dbReference type="PANTHER" id="PTHR30509:SF23">
    <property type="entry name" value="INNER MEMBRANE PROTEIN"/>
    <property type="match status" value="1"/>
</dbReference>
<dbReference type="InterPro" id="IPR032692">
    <property type="entry name" value="YccS_N"/>
</dbReference>
<dbReference type="InterPro" id="IPR010019">
    <property type="entry name" value="Integral_membrane_YccS"/>
</dbReference>
<feature type="transmembrane region" description="Helical" evidence="7">
    <location>
        <begin position="94"/>
        <end position="113"/>
    </location>
</feature>
<evidence type="ECO:0000256" key="4">
    <source>
        <dbReference type="ARBA" id="ARBA00022989"/>
    </source>
</evidence>
<evidence type="ECO:0000256" key="7">
    <source>
        <dbReference type="SAM" id="Phobius"/>
    </source>
</evidence>
<evidence type="ECO:0000256" key="2">
    <source>
        <dbReference type="ARBA" id="ARBA00022475"/>
    </source>
</evidence>
<keyword evidence="2" id="KW-1003">Cell membrane</keyword>
<feature type="transmembrane region" description="Helical" evidence="7">
    <location>
        <begin position="69"/>
        <end position="88"/>
    </location>
</feature>
<evidence type="ECO:0000256" key="3">
    <source>
        <dbReference type="ARBA" id="ARBA00022692"/>
    </source>
</evidence>
<dbReference type="Proteomes" id="UP000283255">
    <property type="component" value="Unassembled WGS sequence"/>
</dbReference>
<keyword evidence="4 7" id="KW-1133">Transmembrane helix</keyword>
<keyword evidence="11" id="KW-1185">Reference proteome</keyword>
<feature type="transmembrane region" description="Helical" evidence="7">
    <location>
        <begin position="120"/>
        <end position="136"/>
    </location>
</feature>
<dbReference type="NCBIfam" id="TIGR01667">
    <property type="entry name" value="YCCS_YHFK"/>
    <property type="match status" value="1"/>
</dbReference>
<feature type="transmembrane region" description="Helical" evidence="7">
    <location>
        <begin position="45"/>
        <end position="62"/>
    </location>
</feature>
<evidence type="ECO:0000256" key="1">
    <source>
        <dbReference type="ARBA" id="ARBA00004651"/>
    </source>
</evidence>
<dbReference type="RefSeq" id="WP_119910180.1">
    <property type="nucleotide sequence ID" value="NZ_QZCH01000007.1"/>
</dbReference>
<gene>
    <name evidence="10" type="primary">yccS</name>
    <name evidence="10" type="ORF">D1Z90_07730</name>
</gene>
<dbReference type="Pfam" id="PF12805">
    <property type="entry name" value="FUSC-like"/>
    <property type="match status" value="1"/>
</dbReference>
<dbReference type="AlphaFoldDB" id="A0A418YGJ4"/>
<organism evidence="10 11">
    <name type="scientific">Motilimonas pumila</name>
    <dbReference type="NCBI Taxonomy" id="2303987"/>
    <lineage>
        <taxon>Bacteria</taxon>
        <taxon>Pseudomonadati</taxon>
        <taxon>Pseudomonadota</taxon>
        <taxon>Gammaproteobacteria</taxon>
        <taxon>Alteromonadales</taxon>
        <taxon>Alteromonadales genera incertae sedis</taxon>
        <taxon>Motilimonas</taxon>
    </lineage>
</organism>
<proteinExistence type="inferred from homology"/>
<evidence type="ECO:0000313" key="10">
    <source>
        <dbReference type="EMBL" id="RJG48740.1"/>
    </source>
</evidence>
<keyword evidence="3 7" id="KW-0812">Transmembrane</keyword>
<dbReference type="InterPro" id="IPR010020">
    <property type="entry name" value="Integral_membrane_YCCS_YHJK"/>
</dbReference>
<comment type="caution">
    <text evidence="10">The sequence shown here is derived from an EMBL/GenBank/DDBJ whole genome shotgun (WGS) entry which is preliminary data.</text>
</comment>
<keyword evidence="5 7" id="KW-0472">Membrane</keyword>
<evidence type="ECO:0000313" key="11">
    <source>
        <dbReference type="Proteomes" id="UP000283255"/>
    </source>
</evidence>
<comment type="similarity">
    <text evidence="6">Belongs to the YccS/YhfK family.</text>
</comment>
<sequence>MPVSLLLQEKLRTLLTHTYFHAGARVLCAISFTLLPALLWQQTELSLTLALGVVACAIAETDDALLHRLSNLAITLACFVIASFSVELLYATPWLFVIGLASSTFAFVMLGVFGQRYGQIAFGALLIAIYTMIGYRPEQAFYIQPLQLTAGALWYGLFSLIWVLFSPYRSLHEQLAQLYFSLSRFQLEKSRFFGGDINDVFAVRQNLAVQNIGVVTSLNICKDTLNNRLNGPGKKEKLDQLLHYYMIAQQVHERVTATHYQYSQLEKAFAKTELTQGFHQLLYQLSEATHQLGQAILMRKSYSTPASLRWTLRALQDQLEYLNQKHHFDKTLFTPLSLVYKNLAGIYDLLKQAEQVSQHHTNPNVDLSLAQQQHTPPWQTLKRHIKTRSGIFRHAIRMSLCFVTGYGLIDLLHLEQGFWILLTCLFVCQPSFSATRKRLVERVMGTFIGIALGFPLLYLIPSVYGQFFILAISAFFFFTYLKNNYSIAVTFITLFVMMVFNLLSGTGLEVALPRIEETLLGCMLAVVTVSFILPEWQYRRVPLLLSTSLKANLNYFEHVLSQYSRGKTESLDYRIARKEAHEADINLASAWQNMLIEPGSKRKLVKESYALTNRNNALLAYISAFAAHRVELEQHQLENDMSPLVEQTRLAMNNAIASIEDPERIHHTSAIKQPSQILDDLSPDEISLVQQMQLIANTAADIQTLACNITRYK</sequence>
<feature type="transmembrane region" description="Helical" evidence="7">
    <location>
        <begin position="439"/>
        <end position="458"/>
    </location>
</feature>
<dbReference type="OrthoDB" id="8670769at2"/>
<dbReference type="NCBIfam" id="TIGR01666">
    <property type="entry name" value="YCCS"/>
    <property type="match status" value="1"/>
</dbReference>
<reference evidence="10 11" key="2">
    <citation type="submission" date="2019-01" db="EMBL/GenBank/DDBJ databases">
        <title>Motilimonas pumilus sp. nov., isolated from the gut of sea cucumber (Apostichopus japonicus).</title>
        <authorList>
            <person name="Wang F.-Q."/>
            <person name="Ren L.-H."/>
            <person name="Lin Y.-W."/>
            <person name="Sun G.-H."/>
            <person name="Du Z.-J."/>
            <person name="Zhao J.-X."/>
            <person name="Liu X.-J."/>
            <person name="Liu L.-J."/>
        </authorList>
    </citation>
    <scope>NUCLEOTIDE SEQUENCE [LARGE SCALE GENOMIC DNA]</scope>
    <source>
        <strain evidence="10 11">PLHSC7-2</strain>
    </source>
</reference>
<dbReference type="InterPro" id="IPR049453">
    <property type="entry name" value="Memb_transporter_dom"/>
</dbReference>